<gene>
    <name evidence="9" type="primary">cobI</name>
    <name evidence="9" type="ORF">COB67_11265</name>
</gene>
<comment type="pathway">
    <text evidence="1">Cofactor biosynthesis; adenosylcobalamin biosynthesis.</text>
</comment>
<dbReference type="CDD" id="cd11645">
    <property type="entry name" value="Precorrin_2_C20_MT"/>
    <property type="match status" value="1"/>
</dbReference>
<dbReference type="InterPro" id="IPR035996">
    <property type="entry name" value="4pyrrol_Methylase_sf"/>
</dbReference>
<keyword evidence="3" id="KW-0169">Cobalamin biosynthesis</keyword>
<dbReference type="GO" id="GO:0030788">
    <property type="term" value="F:precorrin-2 C20-methyltransferase activity"/>
    <property type="evidence" value="ECO:0007669"/>
    <property type="project" value="InterPro"/>
</dbReference>
<evidence type="ECO:0000313" key="10">
    <source>
        <dbReference type="Proteomes" id="UP000218113"/>
    </source>
</evidence>
<evidence type="ECO:0000313" key="9">
    <source>
        <dbReference type="EMBL" id="PCI24932.1"/>
    </source>
</evidence>
<dbReference type="EMBL" id="NVSR01000118">
    <property type="protein sequence ID" value="PCI24932.1"/>
    <property type="molecule type" value="Genomic_DNA"/>
</dbReference>
<sequence length="218" mass="24173">MKKLYGIGIGPGDPDLITVKAVKLIQGASKVFVPKSKTESLAGSIAGEYLEGKEVIELQFPMGKDNRERYIKAAATINDALEDGEYTVFLTLGDPLVYSTFMYLMIEAKKLGITVATVPGITSYNAAASLLVQPITTRDQSFYLADGQVDEQILERVDSVCVLKTTKNKEETLDKLERHGFSYTYVKRCTREGELILTDREAILQDRDYMSLILAKKG</sequence>
<dbReference type="GO" id="GO:0032259">
    <property type="term" value="P:methylation"/>
    <property type="evidence" value="ECO:0007669"/>
    <property type="project" value="UniProtKB-KW"/>
</dbReference>
<dbReference type="Gene3D" id="3.40.1010.10">
    <property type="entry name" value="Cobalt-precorrin-4 Transmethylase, Domain 1"/>
    <property type="match status" value="1"/>
</dbReference>
<evidence type="ECO:0000256" key="7">
    <source>
        <dbReference type="PIRNR" id="PIRNR036427"/>
    </source>
</evidence>
<dbReference type="InterPro" id="IPR012382">
    <property type="entry name" value="CobI/CbiL"/>
</dbReference>
<dbReference type="SUPFAM" id="SSF53790">
    <property type="entry name" value="Tetrapyrrole methylase"/>
    <property type="match status" value="1"/>
</dbReference>
<evidence type="ECO:0000256" key="4">
    <source>
        <dbReference type="ARBA" id="ARBA00022603"/>
    </source>
</evidence>
<evidence type="ECO:0000259" key="8">
    <source>
        <dbReference type="Pfam" id="PF00590"/>
    </source>
</evidence>
<keyword evidence="4 9" id="KW-0489">Methyltransferase</keyword>
<dbReference type="UniPathway" id="UPA00148"/>
<evidence type="ECO:0000256" key="1">
    <source>
        <dbReference type="ARBA" id="ARBA00004953"/>
    </source>
</evidence>
<dbReference type="PIRSF" id="PIRSF036427">
    <property type="entry name" value="Precrrn-2_mtase"/>
    <property type="match status" value="1"/>
</dbReference>
<dbReference type="PANTHER" id="PTHR43467">
    <property type="entry name" value="COBALT-PRECORRIN-2 C(20)-METHYLTRANSFERASE"/>
    <property type="match status" value="1"/>
</dbReference>
<protein>
    <submittedName>
        <fullName evidence="9">Precorrin-2 C(20)-methyltransferase</fullName>
    </submittedName>
</protein>
<feature type="domain" description="Tetrapyrrole methylase" evidence="8">
    <location>
        <begin position="3"/>
        <end position="199"/>
    </location>
</feature>
<evidence type="ECO:0000256" key="2">
    <source>
        <dbReference type="ARBA" id="ARBA00005879"/>
    </source>
</evidence>
<organism evidence="9 10">
    <name type="scientific">SAR324 cluster bacterium</name>
    <dbReference type="NCBI Taxonomy" id="2024889"/>
    <lineage>
        <taxon>Bacteria</taxon>
        <taxon>Deltaproteobacteria</taxon>
        <taxon>SAR324 cluster</taxon>
    </lineage>
</organism>
<evidence type="ECO:0000256" key="3">
    <source>
        <dbReference type="ARBA" id="ARBA00022573"/>
    </source>
</evidence>
<dbReference type="AlphaFoldDB" id="A0A2A4SUN2"/>
<keyword evidence="6" id="KW-0949">S-adenosyl-L-methionine</keyword>
<reference evidence="10" key="1">
    <citation type="submission" date="2017-08" db="EMBL/GenBank/DDBJ databases">
        <title>A dynamic microbial community with high functional redundancy inhabits the cold, oxic subseafloor aquifer.</title>
        <authorList>
            <person name="Tully B.J."/>
            <person name="Wheat C.G."/>
            <person name="Glazer B.T."/>
            <person name="Huber J.A."/>
        </authorList>
    </citation>
    <scope>NUCLEOTIDE SEQUENCE [LARGE SCALE GENOMIC DNA]</scope>
</reference>
<dbReference type="NCBIfam" id="TIGR01467">
    <property type="entry name" value="cobI_cbiL"/>
    <property type="match status" value="1"/>
</dbReference>
<comment type="similarity">
    <text evidence="2 7">Belongs to the precorrin methyltransferase family.</text>
</comment>
<dbReference type="InterPro" id="IPR014776">
    <property type="entry name" value="4pyrrole_Mease_sub2"/>
</dbReference>
<dbReference type="GO" id="GO:0009236">
    <property type="term" value="P:cobalamin biosynthetic process"/>
    <property type="evidence" value="ECO:0007669"/>
    <property type="project" value="UniProtKB-UniRule"/>
</dbReference>
<dbReference type="InterPro" id="IPR014777">
    <property type="entry name" value="4pyrrole_Mease_sub1"/>
</dbReference>
<dbReference type="Gene3D" id="3.30.950.10">
    <property type="entry name" value="Methyltransferase, Cobalt-precorrin-4 Transmethylase, Domain 2"/>
    <property type="match status" value="1"/>
</dbReference>
<keyword evidence="5 9" id="KW-0808">Transferase</keyword>
<dbReference type="InterPro" id="IPR006364">
    <property type="entry name" value="CobI/CbiL/CobIJ_dom"/>
</dbReference>
<dbReference type="InterPro" id="IPR000878">
    <property type="entry name" value="4pyrrol_Mease"/>
</dbReference>
<accession>A0A2A4SUN2</accession>
<dbReference type="Pfam" id="PF00590">
    <property type="entry name" value="TP_methylase"/>
    <property type="match status" value="1"/>
</dbReference>
<comment type="caution">
    <text evidence="9">The sequence shown here is derived from an EMBL/GenBank/DDBJ whole genome shotgun (WGS) entry which is preliminary data.</text>
</comment>
<evidence type="ECO:0000256" key="6">
    <source>
        <dbReference type="ARBA" id="ARBA00022691"/>
    </source>
</evidence>
<name>A0A2A4SUN2_9DELT</name>
<proteinExistence type="inferred from homology"/>
<dbReference type="Proteomes" id="UP000218113">
    <property type="component" value="Unassembled WGS sequence"/>
</dbReference>
<dbReference type="PANTHER" id="PTHR43467:SF2">
    <property type="entry name" value="COBALT-PRECORRIN-2 C(20)-METHYLTRANSFERASE"/>
    <property type="match status" value="1"/>
</dbReference>
<evidence type="ECO:0000256" key="5">
    <source>
        <dbReference type="ARBA" id="ARBA00022679"/>
    </source>
</evidence>